<proteinExistence type="predicted"/>
<dbReference type="AlphaFoldDB" id="A0A0J1A213"/>
<gene>
    <name evidence="1" type="ORF">T630_4213</name>
</gene>
<dbReference type="Proteomes" id="UP000036122">
    <property type="component" value="Unassembled WGS sequence"/>
</dbReference>
<accession>A0A0J1A213</accession>
<dbReference type="PATRIC" id="fig|1409923.3.peg.3517"/>
<evidence type="ECO:0000313" key="2">
    <source>
        <dbReference type="Proteomes" id="UP000036122"/>
    </source>
</evidence>
<dbReference type="EMBL" id="JPHZ01000015">
    <property type="protein sequence ID" value="KLT88554.1"/>
    <property type="molecule type" value="Genomic_DNA"/>
</dbReference>
<comment type="caution">
    <text evidence="1">The sequence shown here is derived from an EMBL/GenBank/DDBJ whole genome shotgun (WGS) entry which is preliminary data.</text>
</comment>
<dbReference type="RefSeq" id="WP_001132522.1">
    <property type="nucleotide sequence ID" value="NZ_JPHZ01000015.1"/>
</dbReference>
<name>A0A0J1A213_ACIBA</name>
<organism evidence="1 2">
    <name type="scientific">Acinetobacter baumannii MRSN 3527</name>
    <dbReference type="NCBI Taxonomy" id="1409923"/>
    <lineage>
        <taxon>Bacteria</taxon>
        <taxon>Pseudomonadati</taxon>
        <taxon>Pseudomonadota</taxon>
        <taxon>Gammaproteobacteria</taxon>
        <taxon>Moraxellales</taxon>
        <taxon>Moraxellaceae</taxon>
        <taxon>Acinetobacter</taxon>
        <taxon>Acinetobacter calcoaceticus/baumannii complex</taxon>
    </lineage>
</organism>
<sequence length="108" mass="12879">MPNFIFNPETFVTPGHGSDPGEWNDDDRKDITTLRYLYPEIAHWGDLAIGSAFGSYSFDILEVQWAEWMIKRDDSFLNYCCWRQLYGEWQFHLDIDKVDQEVSHLWKI</sequence>
<evidence type="ECO:0000313" key="1">
    <source>
        <dbReference type="EMBL" id="KLT88554.1"/>
    </source>
</evidence>
<protein>
    <submittedName>
        <fullName evidence="1">Uncharacterized protein</fullName>
    </submittedName>
</protein>
<reference evidence="1 2" key="1">
    <citation type="submission" date="2014-07" db="EMBL/GenBank/DDBJ databases">
        <authorList>
            <person name="Harkins D.M."/>
            <person name="Lesho E."/>
            <person name="Waterman P.E."/>
            <person name="Chan A."/>
            <person name="Fouts D.E."/>
        </authorList>
    </citation>
    <scope>NUCLEOTIDE SEQUENCE [LARGE SCALE GENOMIC DNA]</scope>
    <source>
        <strain evidence="1 2">MRSN 3527</strain>
    </source>
</reference>